<evidence type="ECO:0000256" key="2">
    <source>
        <dbReference type="SAM" id="Phobius"/>
    </source>
</evidence>
<dbReference type="PANTHER" id="PTHR35733:SF1">
    <property type="entry name" value="OS02G0307800 PROTEIN"/>
    <property type="match status" value="1"/>
</dbReference>
<dbReference type="GO" id="GO:0009535">
    <property type="term" value="C:chloroplast thylakoid membrane"/>
    <property type="evidence" value="ECO:0007669"/>
    <property type="project" value="TreeGrafter"/>
</dbReference>
<dbReference type="PANTHER" id="PTHR35733">
    <property type="entry name" value="OS02G0307800 PROTEIN"/>
    <property type="match status" value="1"/>
</dbReference>
<feature type="region of interest" description="Disordered" evidence="1">
    <location>
        <begin position="164"/>
        <end position="204"/>
    </location>
</feature>
<sequence length="204" mass="22120">MTTPLLSKLPPVFCLLVPLGSSCFVPLDAVLSVLKSWSRLRSSDTKKSLKEEALDNLKAISSASIDTKSSTPSAVQALLGSIVAGVITLILYKFTTTIEASLNRQTVSDNFSIFALRMPVRQITITIRTIVNGLCYLATFVFGINSLGLFLYSGQLALNSFMDGSSSKENESKSQENVGSVKENVAEGMELTSRREDQSPDDKQ</sequence>
<feature type="transmembrane region" description="Helical" evidence="2">
    <location>
        <begin position="130"/>
        <end position="152"/>
    </location>
</feature>
<evidence type="ECO:0000313" key="3">
    <source>
        <dbReference type="EMBL" id="PPS16437.1"/>
    </source>
</evidence>
<protein>
    <submittedName>
        <fullName evidence="3">Uncharacterized protein</fullName>
    </submittedName>
</protein>
<feature type="transmembrane region" description="Helical" evidence="2">
    <location>
        <begin position="74"/>
        <end position="94"/>
    </location>
</feature>
<dbReference type="EMBL" id="KZ663028">
    <property type="protein sequence ID" value="PPS16437.1"/>
    <property type="molecule type" value="Genomic_DNA"/>
</dbReference>
<accession>A0A2P5YLF5</accession>
<name>A0A2P5YLF5_GOSBA</name>
<organism evidence="3 4">
    <name type="scientific">Gossypium barbadense</name>
    <name type="common">Sea Island cotton</name>
    <name type="synonym">Hibiscus barbadensis</name>
    <dbReference type="NCBI Taxonomy" id="3634"/>
    <lineage>
        <taxon>Eukaryota</taxon>
        <taxon>Viridiplantae</taxon>
        <taxon>Streptophyta</taxon>
        <taxon>Embryophyta</taxon>
        <taxon>Tracheophyta</taxon>
        <taxon>Spermatophyta</taxon>
        <taxon>Magnoliopsida</taxon>
        <taxon>eudicotyledons</taxon>
        <taxon>Gunneridae</taxon>
        <taxon>Pentapetalae</taxon>
        <taxon>rosids</taxon>
        <taxon>malvids</taxon>
        <taxon>Malvales</taxon>
        <taxon>Malvaceae</taxon>
        <taxon>Malvoideae</taxon>
        <taxon>Gossypium</taxon>
    </lineage>
</organism>
<keyword evidence="2" id="KW-1133">Transmembrane helix</keyword>
<evidence type="ECO:0000256" key="1">
    <source>
        <dbReference type="SAM" id="MobiDB-lite"/>
    </source>
</evidence>
<dbReference type="AlphaFoldDB" id="A0A2P5YLF5"/>
<keyword evidence="2" id="KW-0472">Membrane</keyword>
<dbReference type="Proteomes" id="UP000239757">
    <property type="component" value="Unassembled WGS sequence"/>
</dbReference>
<keyword evidence="2" id="KW-0812">Transmembrane</keyword>
<evidence type="ECO:0000313" key="4">
    <source>
        <dbReference type="Proteomes" id="UP000239757"/>
    </source>
</evidence>
<gene>
    <name evidence="3" type="ORF">GOBAR_AA04139</name>
</gene>
<dbReference type="OrthoDB" id="5296at2759"/>
<proteinExistence type="predicted"/>
<reference evidence="3 4" key="1">
    <citation type="submission" date="2015-01" db="EMBL/GenBank/DDBJ databases">
        <title>Genome of allotetraploid Gossypium barbadense reveals genomic plasticity and fiber elongation in cotton evolution.</title>
        <authorList>
            <person name="Chen X."/>
            <person name="Liu X."/>
            <person name="Zhao B."/>
            <person name="Zheng H."/>
            <person name="Hu Y."/>
            <person name="Lu G."/>
            <person name="Yang C."/>
            <person name="Chen J."/>
            <person name="Shan C."/>
            <person name="Zhang L."/>
            <person name="Zhou Y."/>
            <person name="Wang L."/>
            <person name="Guo W."/>
            <person name="Bai Y."/>
            <person name="Ruan J."/>
            <person name="Shangguan X."/>
            <person name="Mao Y."/>
            <person name="Jiang J."/>
            <person name="Zhu Y."/>
            <person name="Lei J."/>
            <person name="Kang H."/>
            <person name="Chen S."/>
            <person name="He X."/>
            <person name="Wang R."/>
            <person name="Wang Y."/>
            <person name="Chen J."/>
            <person name="Wang L."/>
            <person name="Yu S."/>
            <person name="Wang B."/>
            <person name="Wei J."/>
            <person name="Song S."/>
            <person name="Lu X."/>
            <person name="Gao Z."/>
            <person name="Gu W."/>
            <person name="Deng X."/>
            <person name="Ma D."/>
            <person name="Wang S."/>
            <person name="Liang W."/>
            <person name="Fang L."/>
            <person name="Cai C."/>
            <person name="Zhu X."/>
            <person name="Zhou B."/>
            <person name="Zhang Y."/>
            <person name="Chen Z."/>
            <person name="Xu S."/>
            <person name="Zhu R."/>
            <person name="Wang S."/>
            <person name="Zhang T."/>
            <person name="Zhao G."/>
        </authorList>
    </citation>
    <scope>NUCLEOTIDE SEQUENCE [LARGE SCALE GENOMIC DNA]</scope>
    <source>
        <strain evidence="4">cv. Xinhai21</strain>
        <tissue evidence="3">Leaf</tissue>
    </source>
</reference>
<feature type="compositionally biased region" description="Basic and acidic residues" evidence="1">
    <location>
        <begin position="192"/>
        <end position="204"/>
    </location>
</feature>
<dbReference type="Pfam" id="PF11282">
    <property type="entry name" value="DUF3082"/>
    <property type="match status" value="1"/>
</dbReference>
<dbReference type="InterPro" id="IPR021434">
    <property type="entry name" value="DUF3082"/>
</dbReference>
<feature type="transmembrane region" description="Helical" evidence="2">
    <location>
        <begin position="12"/>
        <end position="34"/>
    </location>
</feature>